<dbReference type="Proteomes" id="UP000004394">
    <property type="component" value="Unassembled WGS sequence"/>
</dbReference>
<dbReference type="eggNOG" id="COG1530">
    <property type="taxonomic scope" value="Bacteria"/>
</dbReference>
<dbReference type="RefSeq" id="WP_006947724.1">
    <property type="nucleotide sequence ID" value="NZ_BAJI01000007.1"/>
</dbReference>
<evidence type="ECO:0000256" key="4">
    <source>
        <dbReference type="ARBA" id="ARBA00022842"/>
    </source>
</evidence>
<keyword evidence="3" id="KW-0378">Hydrolase</keyword>
<dbReference type="GO" id="GO:0046872">
    <property type="term" value="F:metal ion binding"/>
    <property type="evidence" value="ECO:0007669"/>
    <property type="project" value="UniProtKB-KW"/>
</dbReference>
<feature type="domain" description="S1 motif" evidence="6">
    <location>
        <begin position="37"/>
        <end position="141"/>
    </location>
</feature>
<dbReference type="NCBIfam" id="TIGR00757">
    <property type="entry name" value="RNaseEG"/>
    <property type="match status" value="1"/>
</dbReference>
<evidence type="ECO:0000256" key="5">
    <source>
        <dbReference type="ARBA" id="ARBA00022884"/>
    </source>
</evidence>
<dbReference type="Gene3D" id="2.40.50.140">
    <property type="entry name" value="Nucleic acid-binding proteins"/>
    <property type="match status" value="1"/>
</dbReference>
<keyword evidence="5" id="KW-0694">RNA-binding</keyword>
<evidence type="ECO:0000313" key="8">
    <source>
        <dbReference type="Proteomes" id="UP000004394"/>
    </source>
</evidence>
<evidence type="ECO:0000259" key="6">
    <source>
        <dbReference type="SMART" id="SM00316"/>
    </source>
</evidence>
<dbReference type="GO" id="GO:0005737">
    <property type="term" value="C:cytoplasm"/>
    <property type="evidence" value="ECO:0007669"/>
    <property type="project" value="TreeGrafter"/>
</dbReference>
<evidence type="ECO:0000256" key="3">
    <source>
        <dbReference type="ARBA" id="ARBA00022801"/>
    </source>
</evidence>
<dbReference type="BioCyc" id="PMAR862515-HMP:GMOO-82-MONOMER"/>
<dbReference type="EMBL" id="AEEI01000004">
    <property type="protein sequence ID" value="EFM02935.1"/>
    <property type="molecule type" value="Genomic_DNA"/>
</dbReference>
<comment type="caution">
    <text evidence="7">The sequence shown here is derived from an EMBL/GenBank/DDBJ whole genome shotgun (WGS) entry which is preliminary data.</text>
</comment>
<dbReference type="CDD" id="cd04453">
    <property type="entry name" value="S1_RNase_E"/>
    <property type="match status" value="1"/>
</dbReference>
<keyword evidence="4" id="KW-0460">Magnesium</keyword>
<dbReference type="GO" id="GO:0004540">
    <property type="term" value="F:RNA nuclease activity"/>
    <property type="evidence" value="ECO:0007669"/>
    <property type="project" value="InterPro"/>
</dbReference>
<gene>
    <name evidence="7" type="ORF">HMPREF0658_0077</name>
</gene>
<dbReference type="AlphaFoldDB" id="E0NPH6"/>
<evidence type="ECO:0000256" key="1">
    <source>
        <dbReference type="ARBA" id="ARBA00001946"/>
    </source>
</evidence>
<dbReference type="InterPro" id="IPR003029">
    <property type="entry name" value="S1_domain"/>
</dbReference>
<dbReference type="GO" id="GO:0003723">
    <property type="term" value="F:RNA binding"/>
    <property type="evidence" value="ECO:0007669"/>
    <property type="project" value="UniProtKB-KW"/>
</dbReference>
<dbReference type="InterPro" id="IPR012340">
    <property type="entry name" value="NA-bd_OB-fold"/>
</dbReference>
<comment type="cofactor">
    <cofactor evidence="1">
        <name>Mg(2+)</name>
        <dbReference type="ChEBI" id="CHEBI:18420"/>
    </cofactor>
</comment>
<dbReference type="InterPro" id="IPR019307">
    <property type="entry name" value="RNA-bd_AU-1/RNase_E/G"/>
</dbReference>
<dbReference type="Pfam" id="PF10150">
    <property type="entry name" value="RNase_E_G"/>
    <property type="match status" value="1"/>
</dbReference>
<evidence type="ECO:0000256" key="2">
    <source>
        <dbReference type="ARBA" id="ARBA00022723"/>
    </source>
</evidence>
<keyword evidence="8" id="KW-1185">Reference proteome</keyword>
<dbReference type="SUPFAM" id="SSF50249">
    <property type="entry name" value="Nucleic acid-binding proteins"/>
    <property type="match status" value="1"/>
</dbReference>
<dbReference type="PANTHER" id="PTHR30001">
    <property type="entry name" value="RIBONUCLEASE"/>
    <property type="match status" value="1"/>
</dbReference>
<organism evidence="7 8">
    <name type="scientific">Hoylesella marshii DSM 16973 = JCM 13450</name>
    <dbReference type="NCBI Taxonomy" id="862515"/>
    <lineage>
        <taxon>Bacteria</taxon>
        <taxon>Pseudomonadati</taxon>
        <taxon>Bacteroidota</taxon>
        <taxon>Bacteroidia</taxon>
        <taxon>Bacteroidales</taxon>
        <taxon>Prevotellaceae</taxon>
        <taxon>Hoylesella</taxon>
    </lineage>
</organism>
<dbReference type="OrthoDB" id="9804278at2"/>
<dbReference type="STRING" id="862515.HMPREF0658_0077"/>
<reference evidence="7" key="1">
    <citation type="submission" date="2010-07" db="EMBL/GenBank/DDBJ databases">
        <authorList>
            <person name="Muzny D."/>
            <person name="Qin X."/>
            <person name="Deng J."/>
            <person name="Jiang H."/>
            <person name="Liu Y."/>
            <person name="Qu J."/>
            <person name="Song X.-Z."/>
            <person name="Zhang L."/>
            <person name="Thornton R."/>
            <person name="Coyle M."/>
            <person name="Francisco L."/>
            <person name="Jackson L."/>
            <person name="Javaid M."/>
            <person name="Korchina V."/>
            <person name="Kovar C."/>
            <person name="Mata R."/>
            <person name="Mathew T."/>
            <person name="Ngo R."/>
            <person name="Nguyen L."/>
            <person name="Nguyen N."/>
            <person name="Okwuonu G."/>
            <person name="Ongeri F."/>
            <person name="Pham C."/>
            <person name="Simmons D."/>
            <person name="Wilczek-Boney K."/>
            <person name="Hale W."/>
            <person name="Jakkamsetti A."/>
            <person name="Pham P."/>
            <person name="Ruth R."/>
            <person name="San Lucas F."/>
            <person name="Warren J."/>
            <person name="Zhang J."/>
            <person name="Zhao Z."/>
            <person name="Zhou C."/>
            <person name="Zhu D."/>
            <person name="Lee S."/>
            <person name="Bess C."/>
            <person name="Blankenburg K."/>
            <person name="Forbes L."/>
            <person name="Fu Q."/>
            <person name="Gubbala S."/>
            <person name="Hirani K."/>
            <person name="Jayaseelan J.C."/>
            <person name="Lara F."/>
            <person name="Munidasa M."/>
            <person name="Palculict T."/>
            <person name="Patil S."/>
            <person name="Pu L.-L."/>
            <person name="Saada N."/>
            <person name="Tang L."/>
            <person name="Weissenberger G."/>
            <person name="Zhu Y."/>
            <person name="Hemphill L."/>
            <person name="Shang Y."/>
            <person name="Youmans B."/>
            <person name="Ayvaz T."/>
            <person name="Ross M."/>
            <person name="Santibanez J."/>
            <person name="Aqrawi P."/>
            <person name="Gross S."/>
            <person name="Joshi V."/>
            <person name="Fowler G."/>
            <person name="Nazareth L."/>
            <person name="Reid J."/>
            <person name="Worley K."/>
            <person name="Petrosino J."/>
            <person name="Highlander S."/>
            <person name="Gibbs R."/>
        </authorList>
    </citation>
    <scope>NUCLEOTIDE SEQUENCE [LARGE SCALE GENOMIC DNA]</scope>
    <source>
        <strain evidence="7">DSM 16973</strain>
    </source>
</reference>
<protein>
    <submittedName>
        <fullName evidence="7">S1 RNA binding domain protein</fullName>
    </submittedName>
</protein>
<accession>E0NPH6</accession>
<dbReference type="PANTHER" id="PTHR30001:SF0">
    <property type="entry name" value="RIBONUCLEASE G"/>
    <property type="match status" value="1"/>
</dbReference>
<dbReference type="HOGENOM" id="CLU_003468_5_3_10"/>
<dbReference type="SMART" id="SM00316">
    <property type="entry name" value="S1"/>
    <property type="match status" value="1"/>
</dbReference>
<dbReference type="Gene3D" id="3.40.1260.20">
    <property type="entry name" value="Ribonuclease E, catalytic domain"/>
    <property type="match status" value="1"/>
</dbReference>
<dbReference type="GO" id="GO:0016787">
    <property type="term" value="F:hydrolase activity"/>
    <property type="evidence" value="ECO:0007669"/>
    <property type="project" value="UniProtKB-KW"/>
</dbReference>
<dbReference type="InterPro" id="IPR004659">
    <property type="entry name" value="RNase_E/G"/>
</dbReference>
<dbReference type="GO" id="GO:0006364">
    <property type="term" value="P:rRNA processing"/>
    <property type="evidence" value="ECO:0007669"/>
    <property type="project" value="TreeGrafter"/>
</dbReference>
<name>E0NPH6_9BACT</name>
<keyword evidence="2" id="KW-0479">Metal-binding</keyword>
<proteinExistence type="predicted"/>
<evidence type="ECO:0000313" key="7">
    <source>
        <dbReference type="EMBL" id="EFM02935.1"/>
    </source>
</evidence>
<sequence>MTSEVVIDVRDKEISIALLEDKRLVEYQNEPRSASFSVGNIYVAKVKKLMPGLNASFVDVGYERDAFLHYLDLGGQFNSYGKYLKQVEADRKKLYPFSKATRLPDLKKDGSVTQTLTIGQEVLVQVVKEPISTKGPRLTCELSFAGRYLVLIPFNDKVSVSSKIKSGEERARLKQLIHSIKPKNFGIIVRTVAEGRRVAELDTELKVLLKRWDDAIAKVQKTQKRPQLIFEETGRAVAMLRDLFDPTYENIYINNEEVFNEVKQYVTLIAPEKAAIVKQYTGNVPIFDNFNITKQIKSGFGKAVNYKHGAYLIIEHTEALHVVDVNSGNRTRSENGQEANALEVNLGAADELARQLRLRDMGGIIVVDFIDMNVAEDRQLLYERMCKNMQKDRARHNILPLSKFGLMQITRQRVRPAMDVNVDETCPTCFGKGKIKSSFLFTDQLEGKIDHLVNKIGITKFYLHVHPYVAAYINQGIVSLKRKWQLRYGWGVHIIPSQKLAFLQYEFYDSKKEFIDMKEEIETK</sequence>